<evidence type="ECO:0000313" key="3">
    <source>
        <dbReference type="Proteomes" id="UP001231941"/>
    </source>
</evidence>
<keyword evidence="1" id="KW-0472">Membrane</keyword>
<proteinExistence type="predicted"/>
<accession>A0ABT9IV63</accession>
<dbReference type="RefSeq" id="WP_305990525.1">
    <property type="nucleotide sequence ID" value="NZ_JAVAMP010000001.1"/>
</dbReference>
<organism evidence="2 3">
    <name type="scientific">Chengkuizengella axinellae</name>
    <dbReference type="NCBI Taxonomy" id="3064388"/>
    <lineage>
        <taxon>Bacteria</taxon>
        <taxon>Bacillati</taxon>
        <taxon>Bacillota</taxon>
        <taxon>Bacilli</taxon>
        <taxon>Bacillales</taxon>
        <taxon>Paenibacillaceae</taxon>
        <taxon>Chengkuizengella</taxon>
    </lineage>
</organism>
<dbReference type="EMBL" id="JAVAMP010000001">
    <property type="protein sequence ID" value="MDP5273241.1"/>
    <property type="molecule type" value="Genomic_DNA"/>
</dbReference>
<keyword evidence="3" id="KW-1185">Reference proteome</keyword>
<protein>
    <submittedName>
        <fullName evidence="2">Uncharacterized protein</fullName>
    </submittedName>
</protein>
<reference evidence="2 3" key="1">
    <citation type="submission" date="2023-08" db="EMBL/GenBank/DDBJ databases">
        <authorList>
            <person name="Park J.-S."/>
        </authorList>
    </citation>
    <scope>NUCLEOTIDE SEQUENCE [LARGE SCALE GENOMIC DNA]</scope>
    <source>
        <strain evidence="2 3">2205SS18-9</strain>
    </source>
</reference>
<sequence>MGAFVDVLIILVLFILLVIILLGDRRRYATIQQDDQGVSICNRAMLDLTGPSNEAQIFQPR</sequence>
<dbReference type="Proteomes" id="UP001231941">
    <property type="component" value="Unassembled WGS sequence"/>
</dbReference>
<keyword evidence="1" id="KW-0812">Transmembrane</keyword>
<feature type="transmembrane region" description="Helical" evidence="1">
    <location>
        <begin position="6"/>
        <end position="23"/>
    </location>
</feature>
<gene>
    <name evidence="2" type="ORF">Q5Y73_03925</name>
</gene>
<evidence type="ECO:0000256" key="1">
    <source>
        <dbReference type="SAM" id="Phobius"/>
    </source>
</evidence>
<comment type="caution">
    <text evidence="2">The sequence shown here is derived from an EMBL/GenBank/DDBJ whole genome shotgun (WGS) entry which is preliminary data.</text>
</comment>
<evidence type="ECO:0000313" key="2">
    <source>
        <dbReference type="EMBL" id="MDP5273241.1"/>
    </source>
</evidence>
<name>A0ABT9IV63_9BACL</name>
<keyword evidence="1" id="KW-1133">Transmembrane helix</keyword>